<evidence type="ECO:0000256" key="1">
    <source>
        <dbReference type="SAM" id="MobiDB-lite"/>
    </source>
</evidence>
<dbReference type="Proteomes" id="UP000026915">
    <property type="component" value="Chromosome 5"/>
</dbReference>
<dbReference type="HOGENOM" id="CLU_770322_0_0_1"/>
<gene>
    <name evidence="2" type="ORF">TCM_024671</name>
</gene>
<accession>A0A061EXX9</accession>
<dbReference type="AlphaFoldDB" id="A0A061EXX9"/>
<sequence length="360" mass="41641">METDSIGDPSSDFDEGVMAAHTRVNVNRFRSRVEKDPANNHNEEKIEIDFHIKRNRLGLSYCHILMHGDIKMQSEDAESNEDGDMSEDYDSEDDVMANKANGPYIRLTKEDKRRIRQPWKNTLIIVEYEGLRMVYFQCGKFGHNDESCQVKQKEQKGYTEEEATNITQQNVIRENDYDSARYRPWMVAKRYTRRNIVNRIEGKTEVQTKQKSKKGVQVQAYGFVRKEKVATQDNKKFKVSLQKTNKISNEDARQTRNIKRRHVDNPIKIATSESTQYKKQTIVSRLSSKDASNERQRTEPSKGCANNIVALNEQEALPNYPMSNGGHLNMLGVGFNGDARENKKIESDLCLEIPILRQRI</sequence>
<dbReference type="EMBL" id="CM001883">
    <property type="protein sequence ID" value="EOY09257.1"/>
    <property type="molecule type" value="Genomic_DNA"/>
</dbReference>
<feature type="compositionally biased region" description="Basic and acidic residues" evidence="1">
    <location>
        <begin position="287"/>
        <end position="300"/>
    </location>
</feature>
<feature type="region of interest" description="Disordered" evidence="1">
    <location>
        <begin position="75"/>
        <end position="96"/>
    </location>
</feature>
<feature type="compositionally biased region" description="Acidic residues" evidence="1">
    <location>
        <begin position="75"/>
        <end position="95"/>
    </location>
</feature>
<reference evidence="2 3" key="1">
    <citation type="journal article" date="2013" name="Genome Biol.">
        <title>The genome sequence of the most widely cultivated cacao type and its use to identify candidate genes regulating pod color.</title>
        <authorList>
            <person name="Motamayor J.C."/>
            <person name="Mockaitis K."/>
            <person name="Schmutz J."/>
            <person name="Haiminen N."/>
            <person name="Iii D.L."/>
            <person name="Cornejo O."/>
            <person name="Findley S.D."/>
            <person name="Zheng P."/>
            <person name="Utro F."/>
            <person name="Royaert S."/>
            <person name="Saski C."/>
            <person name="Jenkins J."/>
            <person name="Podicheti R."/>
            <person name="Zhao M."/>
            <person name="Scheffler B.E."/>
            <person name="Stack J.C."/>
            <person name="Feltus F.A."/>
            <person name="Mustiga G.M."/>
            <person name="Amores F."/>
            <person name="Phillips W."/>
            <person name="Marelli J.P."/>
            <person name="May G.D."/>
            <person name="Shapiro H."/>
            <person name="Ma J."/>
            <person name="Bustamante C.D."/>
            <person name="Schnell R.J."/>
            <person name="Main D."/>
            <person name="Gilbert D."/>
            <person name="Parida L."/>
            <person name="Kuhn D.N."/>
        </authorList>
    </citation>
    <scope>NUCLEOTIDE SEQUENCE [LARGE SCALE GENOMIC DNA]</scope>
    <source>
        <strain evidence="3">cv. Matina 1-6</strain>
    </source>
</reference>
<dbReference type="Gramene" id="EOY09257">
    <property type="protein sequence ID" value="EOY09257"/>
    <property type="gene ID" value="TCM_024671"/>
</dbReference>
<protein>
    <submittedName>
        <fullName evidence="2">Uncharacterized protein</fullName>
    </submittedName>
</protein>
<evidence type="ECO:0000313" key="3">
    <source>
        <dbReference type="Proteomes" id="UP000026915"/>
    </source>
</evidence>
<evidence type="ECO:0000313" key="2">
    <source>
        <dbReference type="EMBL" id="EOY09257.1"/>
    </source>
</evidence>
<organism evidence="2 3">
    <name type="scientific">Theobroma cacao</name>
    <name type="common">Cacao</name>
    <name type="synonym">Cocoa</name>
    <dbReference type="NCBI Taxonomy" id="3641"/>
    <lineage>
        <taxon>Eukaryota</taxon>
        <taxon>Viridiplantae</taxon>
        <taxon>Streptophyta</taxon>
        <taxon>Embryophyta</taxon>
        <taxon>Tracheophyta</taxon>
        <taxon>Spermatophyta</taxon>
        <taxon>Magnoliopsida</taxon>
        <taxon>eudicotyledons</taxon>
        <taxon>Gunneridae</taxon>
        <taxon>Pentapetalae</taxon>
        <taxon>rosids</taxon>
        <taxon>malvids</taxon>
        <taxon>Malvales</taxon>
        <taxon>Malvaceae</taxon>
        <taxon>Byttnerioideae</taxon>
        <taxon>Theobroma</taxon>
    </lineage>
</organism>
<keyword evidence="3" id="KW-1185">Reference proteome</keyword>
<proteinExistence type="predicted"/>
<name>A0A061EXX9_THECC</name>
<feature type="region of interest" description="Disordered" evidence="1">
    <location>
        <begin position="280"/>
        <end position="303"/>
    </location>
</feature>
<dbReference type="InParanoid" id="A0A061EXX9"/>